<dbReference type="PANTHER" id="PTHR47055">
    <property type="entry name" value="DDE_TNP_1_7 DOMAIN-CONTAINING PROTEIN"/>
    <property type="match status" value="1"/>
</dbReference>
<evidence type="ECO:0000313" key="3">
    <source>
        <dbReference type="Proteomes" id="UP001286313"/>
    </source>
</evidence>
<organism evidence="2 3">
    <name type="scientific">Petrolisthes cinctipes</name>
    <name type="common">Flat porcelain crab</name>
    <dbReference type="NCBI Taxonomy" id="88211"/>
    <lineage>
        <taxon>Eukaryota</taxon>
        <taxon>Metazoa</taxon>
        <taxon>Ecdysozoa</taxon>
        <taxon>Arthropoda</taxon>
        <taxon>Crustacea</taxon>
        <taxon>Multicrustacea</taxon>
        <taxon>Malacostraca</taxon>
        <taxon>Eumalacostraca</taxon>
        <taxon>Eucarida</taxon>
        <taxon>Decapoda</taxon>
        <taxon>Pleocyemata</taxon>
        <taxon>Anomura</taxon>
        <taxon>Galatheoidea</taxon>
        <taxon>Porcellanidae</taxon>
        <taxon>Petrolisthes</taxon>
    </lineage>
</organism>
<name>A0AAE1KXW3_PETCI</name>
<gene>
    <name evidence="2" type="ORF">Pcinc_006920</name>
</gene>
<dbReference type="Proteomes" id="UP001286313">
    <property type="component" value="Unassembled WGS sequence"/>
</dbReference>
<dbReference type="Pfam" id="PF13843">
    <property type="entry name" value="DDE_Tnp_1_7"/>
    <property type="match status" value="1"/>
</dbReference>
<dbReference type="InterPro" id="IPR029526">
    <property type="entry name" value="PGBD"/>
</dbReference>
<dbReference type="PANTHER" id="PTHR47055:SF3">
    <property type="entry name" value="PHORBOL-ESTER_DAG-TYPE DOMAIN-CONTAINING PROTEIN"/>
    <property type="match status" value="1"/>
</dbReference>
<feature type="domain" description="PiggyBac transposable element-derived protein" evidence="1">
    <location>
        <begin position="2"/>
        <end position="307"/>
    </location>
</feature>
<evidence type="ECO:0000313" key="2">
    <source>
        <dbReference type="EMBL" id="KAK3889044.1"/>
    </source>
</evidence>
<dbReference type="EMBL" id="JAWQEG010000506">
    <property type="protein sequence ID" value="KAK3889044.1"/>
    <property type="molecule type" value="Genomic_DNA"/>
</dbReference>
<dbReference type="GO" id="GO:0043565">
    <property type="term" value="F:sequence-specific DNA binding"/>
    <property type="evidence" value="ECO:0007669"/>
    <property type="project" value="TreeGrafter"/>
</dbReference>
<reference evidence="2" key="1">
    <citation type="submission" date="2023-10" db="EMBL/GenBank/DDBJ databases">
        <title>Genome assemblies of two species of porcelain crab, Petrolisthes cinctipes and Petrolisthes manimaculis (Anomura: Porcellanidae).</title>
        <authorList>
            <person name="Angst P."/>
        </authorList>
    </citation>
    <scope>NUCLEOTIDE SEQUENCE</scope>
    <source>
        <strain evidence="2">PB745_01</strain>
        <tissue evidence="2">Gill</tissue>
    </source>
</reference>
<comment type="caution">
    <text evidence="2">The sequence shown here is derived from an EMBL/GenBank/DDBJ whole genome shotgun (WGS) entry which is preliminary data.</text>
</comment>
<keyword evidence="3" id="KW-1185">Reference proteome</keyword>
<sequence length="313" mass="35498">MNNITYPTNLYATQKDIASNFATTEEDIMVFISILIYMGIVELPSLDDHWAMTTRVPQVANLMSSKRFRLLRRTIHFNDNSQLGGTIDRFYKFRPLFSFLTDAFRHEPQTPKQSIDVVIVEYKGKTAGNLRQYIKNKPDKWGFKLFSKVSKDGLIHDMILYQGKTTLPAHGIPLSPEQDVLGVISQIVSVLARTMTLSSTAIFTNNFFTSIELVRYLQAKGIRYTGTARENRIGNPPLKSAKEMEKKAVPRAPVPRGSAGDCTYDYLTTDDGILVLRWKDNEPVTVLSTDLGLEPVSKCKKYSKDTKRKEDVE</sequence>
<proteinExistence type="predicted"/>
<protein>
    <recommendedName>
        <fullName evidence="1">PiggyBac transposable element-derived protein domain-containing protein</fullName>
    </recommendedName>
</protein>
<evidence type="ECO:0000259" key="1">
    <source>
        <dbReference type="Pfam" id="PF13843"/>
    </source>
</evidence>
<dbReference type="InterPro" id="IPR052638">
    <property type="entry name" value="PiggyBac_TE-derived"/>
</dbReference>
<dbReference type="AlphaFoldDB" id="A0AAE1KXW3"/>
<accession>A0AAE1KXW3</accession>